<dbReference type="Gene3D" id="3.40.50.360">
    <property type="match status" value="1"/>
</dbReference>
<dbReference type="InterPro" id="IPR029039">
    <property type="entry name" value="Flavoprotein-like_sf"/>
</dbReference>
<evidence type="ECO:0000256" key="1">
    <source>
        <dbReference type="ARBA" id="ARBA00006252"/>
    </source>
</evidence>
<dbReference type="PANTHER" id="PTHR10204:SF34">
    <property type="entry name" value="NAD(P)H DEHYDROGENASE [QUINONE] 1 ISOFORM 1"/>
    <property type="match status" value="1"/>
</dbReference>
<organism evidence="4 5">
    <name type="scientific">Nocardia callitridis</name>
    <dbReference type="NCBI Taxonomy" id="648753"/>
    <lineage>
        <taxon>Bacteria</taxon>
        <taxon>Bacillati</taxon>
        <taxon>Actinomycetota</taxon>
        <taxon>Actinomycetes</taxon>
        <taxon>Mycobacteriales</taxon>
        <taxon>Nocardiaceae</taxon>
        <taxon>Nocardia</taxon>
    </lineage>
</organism>
<proteinExistence type="inferred from homology"/>
<evidence type="ECO:0000313" key="5">
    <source>
        <dbReference type="Proteomes" id="UP001500603"/>
    </source>
</evidence>
<dbReference type="InterPro" id="IPR003680">
    <property type="entry name" value="Flavodoxin_fold"/>
</dbReference>
<dbReference type="Proteomes" id="UP001500603">
    <property type="component" value="Unassembled WGS sequence"/>
</dbReference>
<gene>
    <name evidence="4" type="ORF">GCM10023318_48040</name>
</gene>
<name>A0ABP9KPQ5_9NOCA</name>
<dbReference type="Pfam" id="PF02525">
    <property type="entry name" value="Flavodoxin_2"/>
    <property type="match status" value="1"/>
</dbReference>
<sequence length="202" mass="22089">MHRTVVVVSNPDPTSLSHHVTAEITAALTAAGVPNEVADLAQEGFDPRFTLADRQLFHGEAPTPPDVAAQQERLDRADHLVLVFPMYWWSVPALLKGWIDRVFVNGWAFDERPDGTLLGKLDRKTIHLVPIAAGDADLLRRHGYDTAFSTQIEHGVLDYCGARRGKTTFLYESESKSTETLAAEVREIASDLVAATSATAAV</sequence>
<accession>A0ABP9KPQ5</accession>
<keyword evidence="5" id="KW-1185">Reference proteome</keyword>
<protein>
    <submittedName>
        <fullName evidence="4">NAD(P)H-dependent oxidoreductase</fullName>
    </submittedName>
</protein>
<dbReference type="PANTHER" id="PTHR10204">
    <property type="entry name" value="NAD P H OXIDOREDUCTASE-RELATED"/>
    <property type="match status" value="1"/>
</dbReference>
<feature type="domain" description="Flavodoxin-like fold" evidence="3">
    <location>
        <begin position="3"/>
        <end position="189"/>
    </location>
</feature>
<evidence type="ECO:0000259" key="3">
    <source>
        <dbReference type="Pfam" id="PF02525"/>
    </source>
</evidence>
<comment type="caution">
    <text evidence="4">The sequence shown here is derived from an EMBL/GenBank/DDBJ whole genome shotgun (WGS) entry which is preliminary data.</text>
</comment>
<keyword evidence="2" id="KW-0560">Oxidoreductase</keyword>
<comment type="similarity">
    <text evidence="1">Belongs to the NAD(P)H dehydrogenase (quinone) family.</text>
</comment>
<evidence type="ECO:0000313" key="4">
    <source>
        <dbReference type="EMBL" id="GAA5063345.1"/>
    </source>
</evidence>
<dbReference type="EMBL" id="BAABJM010000005">
    <property type="protein sequence ID" value="GAA5063345.1"/>
    <property type="molecule type" value="Genomic_DNA"/>
</dbReference>
<dbReference type="RefSeq" id="WP_345498063.1">
    <property type="nucleotide sequence ID" value="NZ_BAABJM010000005.1"/>
</dbReference>
<reference evidence="5" key="1">
    <citation type="journal article" date="2019" name="Int. J. Syst. Evol. Microbiol.">
        <title>The Global Catalogue of Microorganisms (GCM) 10K type strain sequencing project: providing services to taxonomists for standard genome sequencing and annotation.</title>
        <authorList>
            <consortium name="The Broad Institute Genomics Platform"/>
            <consortium name="The Broad Institute Genome Sequencing Center for Infectious Disease"/>
            <person name="Wu L."/>
            <person name="Ma J."/>
        </authorList>
    </citation>
    <scope>NUCLEOTIDE SEQUENCE [LARGE SCALE GENOMIC DNA]</scope>
    <source>
        <strain evidence="5">JCM 18298</strain>
    </source>
</reference>
<dbReference type="SUPFAM" id="SSF52218">
    <property type="entry name" value="Flavoproteins"/>
    <property type="match status" value="1"/>
</dbReference>
<dbReference type="InterPro" id="IPR051545">
    <property type="entry name" value="NAD(P)H_dehydrogenase_qn"/>
</dbReference>
<evidence type="ECO:0000256" key="2">
    <source>
        <dbReference type="ARBA" id="ARBA00023002"/>
    </source>
</evidence>